<evidence type="ECO:0000313" key="4">
    <source>
        <dbReference type="Proteomes" id="UP000199513"/>
    </source>
</evidence>
<dbReference type="PANTHER" id="PTHR33352">
    <property type="entry name" value="SLR1095 PROTEIN"/>
    <property type="match status" value="1"/>
</dbReference>
<reference evidence="3 4" key="1">
    <citation type="submission" date="2016-10" db="EMBL/GenBank/DDBJ databases">
        <authorList>
            <person name="de Groot N.N."/>
        </authorList>
    </citation>
    <scope>NUCLEOTIDE SEQUENCE [LARGE SCALE GENOMIC DNA]</scope>
    <source>
        <strain>GEY</strain>
        <strain evidence="4">DSM 9560</strain>
    </source>
</reference>
<dbReference type="AlphaFoldDB" id="A0A1I2CAG0"/>
<dbReference type="STRING" id="1003.SAMN04488541_1004168"/>
<dbReference type="InterPro" id="IPR012296">
    <property type="entry name" value="Nuclease_put_TT1808"/>
</dbReference>
<sequence length="236" mass="27314">METTTTVDFVIEPPNVEHLITEDDTSVDNIFSEKQQRLLVDTLHSEKPFGDRPFVASANVGIYYAINKPAVVPDVFVSLDVNYPPDIWEKAHRVYMLWQLGKPPDVVIEIVSNTVGHEGGRKFDIYARMGVPYYVVLDPLQHINKEKLNIYELHVGEFYRKDTHFLEKVGIGLTLWEGQFEERVEEWLRWTDAEGNLLMTGFERAEQEKQRAEQEKLRADKLAEKLRSLGINPEDI</sequence>
<dbReference type="SUPFAM" id="SSF52980">
    <property type="entry name" value="Restriction endonuclease-like"/>
    <property type="match status" value="1"/>
</dbReference>
<dbReference type="OrthoDB" id="9808428at2"/>
<dbReference type="RefSeq" id="WP_091540210.1">
    <property type="nucleotide sequence ID" value="NZ_FONY01000004.1"/>
</dbReference>
<keyword evidence="1" id="KW-0175">Coiled coil</keyword>
<evidence type="ECO:0000259" key="2">
    <source>
        <dbReference type="Pfam" id="PF05685"/>
    </source>
</evidence>
<dbReference type="Proteomes" id="UP000199513">
    <property type="component" value="Unassembled WGS sequence"/>
</dbReference>
<evidence type="ECO:0000256" key="1">
    <source>
        <dbReference type="SAM" id="Coils"/>
    </source>
</evidence>
<organism evidence="3 4">
    <name type="scientific">Thermoflexibacter ruber</name>
    <dbReference type="NCBI Taxonomy" id="1003"/>
    <lineage>
        <taxon>Bacteria</taxon>
        <taxon>Pseudomonadati</taxon>
        <taxon>Bacteroidota</taxon>
        <taxon>Cytophagia</taxon>
        <taxon>Cytophagales</taxon>
        <taxon>Thermoflexibacteraceae</taxon>
        <taxon>Thermoflexibacter</taxon>
    </lineage>
</organism>
<dbReference type="CDD" id="cd06260">
    <property type="entry name" value="DUF820-like"/>
    <property type="match status" value="1"/>
</dbReference>
<dbReference type="GO" id="GO:0004519">
    <property type="term" value="F:endonuclease activity"/>
    <property type="evidence" value="ECO:0007669"/>
    <property type="project" value="UniProtKB-KW"/>
</dbReference>
<keyword evidence="3" id="KW-0255">Endonuclease</keyword>
<keyword evidence="3" id="KW-0378">Hydrolase</keyword>
<evidence type="ECO:0000313" key="3">
    <source>
        <dbReference type="EMBL" id="SFE65155.1"/>
    </source>
</evidence>
<dbReference type="Gene3D" id="3.90.1570.10">
    <property type="entry name" value="tt1808, chain A"/>
    <property type="match status" value="1"/>
</dbReference>
<dbReference type="PANTHER" id="PTHR33352:SF3">
    <property type="entry name" value="SLR1612 PROTEIN"/>
    <property type="match status" value="1"/>
</dbReference>
<name>A0A1I2CAG0_9BACT</name>
<dbReference type="InterPro" id="IPR008538">
    <property type="entry name" value="Uma2"/>
</dbReference>
<dbReference type="EMBL" id="FONY01000004">
    <property type="protein sequence ID" value="SFE65155.1"/>
    <property type="molecule type" value="Genomic_DNA"/>
</dbReference>
<feature type="coiled-coil region" evidence="1">
    <location>
        <begin position="202"/>
        <end position="229"/>
    </location>
</feature>
<dbReference type="Pfam" id="PF05685">
    <property type="entry name" value="Uma2"/>
    <property type="match status" value="1"/>
</dbReference>
<keyword evidence="3" id="KW-0540">Nuclease</keyword>
<proteinExistence type="predicted"/>
<accession>A0A1I2CAG0</accession>
<feature type="domain" description="Putative restriction endonuclease" evidence="2">
    <location>
        <begin position="31"/>
        <end position="159"/>
    </location>
</feature>
<protein>
    <submittedName>
        <fullName evidence="3">Endonuclease, Uma2 family (Restriction endonuclease fold)</fullName>
    </submittedName>
</protein>
<gene>
    <name evidence="3" type="ORF">SAMN04488541_1004168</name>
</gene>
<dbReference type="InterPro" id="IPR011335">
    <property type="entry name" value="Restrct_endonuc-II-like"/>
</dbReference>
<keyword evidence="4" id="KW-1185">Reference proteome</keyword>